<reference evidence="1" key="1">
    <citation type="submission" date="2021-01" db="EMBL/GenBank/DDBJ databases">
        <authorList>
            <person name="Corre E."/>
            <person name="Pelletier E."/>
            <person name="Niang G."/>
            <person name="Scheremetjew M."/>
            <person name="Finn R."/>
            <person name="Kale V."/>
            <person name="Holt S."/>
            <person name="Cochrane G."/>
            <person name="Meng A."/>
            <person name="Brown T."/>
            <person name="Cohen L."/>
        </authorList>
    </citation>
    <scope>NUCLEOTIDE SEQUENCE</scope>
    <source>
        <strain evidence="1">FSP1.4</strain>
    </source>
</reference>
<sequence>MMKRYIERDVSDFSFAHRKGKLELYKGQKFKRMKEESCDNNVVSTSFNHEAKFDPSQQSIDVEKGNNTKRTLVGVQELPKLIFEESKKPIRHITPSPPATKEENPFDNLEFNGIYYEDFRPNSLVKNTNIYSNGNDLSINKNKSTRASTIIRTLPL</sequence>
<gene>
    <name evidence="1" type="ORF">EHAR0213_LOCUS11135</name>
</gene>
<dbReference type="AlphaFoldDB" id="A0A7S3NBS7"/>
<protein>
    <submittedName>
        <fullName evidence="1">Uncharacterized protein</fullName>
    </submittedName>
</protein>
<accession>A0A7S3NBS7</accession>
<proteinExistence type="predicted"/>
<organism evidence="1">
    <name type="scientific">Euplotes harpa</name>
    <dbReference type="NCBI Taxonomy" id="151035"/>
    <lineage>
        <taxon>Eukaryota</taxon>
        <taxon>Sar</taxon>
        <taxon>Alveolata</taxon>
        <taxon>Ciliophora</taxon>
        <taxon>Intramacronucleata</taxon>
        <taxon>Spirotrichea</taxon>
        <taxon>Hypotrichia</taxon>
        <taxon>Euplotida</taxon>
        <taxon>Euplotidae</taxon>
        <taxon>Euplotes</taxon>
    </lineage>
</organism>
<evidence type="ECO:0000313" key="1">
    <source>
        <dbReference type="EMBL" id="CAE0352219.1"/>
    </source>
</evidence>
<name>A0A7S3NBS7_9SPIT</name>
<dbReference type="EMBL" id="HBII01026586">
    <property type="protein sequence ID" value="CAE0352219.1"/>
    <property type="molecule type" value="Transcribed_RNA"/>
</dbReference>